<accession>A0A917UB87</accession>
<evidence type="ECO:0000313" key="3">
    <source>
        <dbReference type="EMBL" id="GGM68539.1"/>
    </source>
</evidence>
<feature type="domain" description="DUF4240" evidence="2">
    <location>
        <begin position="18"/>
        <end position="153"/>
    </location>
</feature>
<sequence length="210" mass="24235">MPAIEVGASARTVIAVDVADFWRFLERSAEEETHPQRRAAWLEHRLSRIALDHIVDFQIHLDAARRPIDTWDMLGAANLIMDGLCSGDSFWYFQPWLIGQGRRWCQHAAQDPDNLVDVPAVQALADRRPRQWADADWPHWEDLNAVASLAYDRRTGQEDGIDDALSERGHRRPADPQTAGRTWNTDSAAEIERRLPRLNRLFPRERYPRP</sequence>
<organism evidence="3 4">
    <name type="scientific">Dactylosporangium sucinum</name>
    <dbReference type="NCBI Taxonomy" id="1424081"/>
    <lineage>
        <taxon>Bacteria</taxon>
        <taxon>Bacillati</taxon>
        <taxon>Actinomycetota</taxon>
        <taxon>Actinomycetes</taxon>
        <taxon>Micromonosporales</taxon>
        <taxon>Micromonosporaceae</taxon>
        <taxon>Dactylosporangium</taxon>
    </lineage>
</organism>
<dbReference type="Proteomes" id="UP000642070">
    <property type="component" value="Unassembled WGS sequence"/>
</dbReference>
<evidence type="ECO:0000259" key="2">
    <source>
        <dbReference type="Pfam" id="PF14024"/>
    </source>
</evidence>
<evidence type="ECO:0000313" key="4">
    <source>
        <dbReference type="Proteomes" id="UP000642070"/>
    </source>
</evidence>
<reference evidence="3" key="2">
    <citation type="submission" date="2020-09" db="EMBL/GenBank/DDBJ databases">
        <authorList>
            <person name="Sun Q."/>
            <person name="Ohkuma M."/>
        </authorList>
    </citation>
    <scope>NUCLEOTIDE SEQUENCE</scope>
    <source>
        <strain evidence="3">JCM 19831</strain>
    </source>
</reference>
<feature type="compositionally biased region" description="Basic and acidic residues" evidence="1">
    <location>
        <begin position="165"/>
        <end position="174"/>
    </location>
</feature>
<dbReference type="EMBL" id="BMPI01000057">
    <property type="protein sequence ID" value="GGM68539.1"/>
    <property type="molecule type" value="Genomic_DNA"/>
</dbReference>
<reference evidence="3" key="1">
    <citation type="journal article" date="2014" name="Int. J. Syst. Evol. Microbiol.">
        <title>Complete genome sequence of Corynebacterium casei LMG S-19264T (=DSM 44701T), isolated from a smear-ripened cheese.</title>
        <authorList>
            <consortium name="US DOE Joint Genome Institute (JGI-PGF)"/>
            <person name="Walter F."/>
            <person name="Albersmeier A."/>
            <person name="Kalinowski J."/>
            <person name="Ruckert C."/>
        </authorList>
    </citation>
    <scope>NUCLEOTIDE SEQUENCE</scope>
    <source>
        <strain evidence="3">JCM 19831</strain>
    </source>
</reference>
<evidence type="ECO:0000256" key="1">
    <source>
        <dbReference type="SAM" id="MobiDB-lite"/>
    </source>
</evidence>
<comment type="caution">
    <text evidence="3">The sequence shown here is derived from an EMBL/GenBank/DDBJ whole genome shotgun (WGS) entry which is preliminary data.</text>
</comment>
<proteinExistence type="predicted"/>
<dbReference type="Pfam" id="PF14024">
    <property type="entry name" value="DUF4240"/>
    <property type="match status" value="1"/>
</dbReference>
<dbReference type="AlphaFoldDB" id="A0A917UB87"/>
<protein>
    <recommendedName>
        <fullName evidence="2">DUF4240 domain-containing protein</fullName>
    </recommendedName>
</protein>
<dbReference type="InterPro" id="IPR025334">
    <property type="entry name" value="DUF4240"/>
</dbReference>
<name>A0A917UB87_9ACTN</name>
<gene>
    <name evidence="3" type="ORF">GCM10007977_082890</name>
</gene>
<keyword evidence="4" id="KW-1185">Reference proteome</keyword>
<feature type="region of interest" description="Disordered" evidence="1">
    <location>
        <begin position="160"/>
        <end position="188"/>
    </location>
</feature>